<organism evidence="1 2">
    <name type="scientific">Entomophthora muscae</name>
    <dbReference type="NCBI Taxonomy" id="34485"/>
    <lineage>
        <taxon>Eukaryota</taxon>
        <taxon>Fungi</taxon>
        <taxon>Fungi incertae sedis</taxon>
        <taxon>Zoopagomycota</taxon>
        <taxon>Entomophthoromycotina</taxon>
        <taxon>Entomophthoromycetes</taxon>
        <taxon>Entomophthorales</taxon>
        <taxon>Entomophthoraceae</taxon>
        <taxon>Entomophthora</taxon>
    </lineage>
</organism>
<name>A0ACC2RDA6_9FUNG</name>
<evidence type="ECO:0000313" key="1">
    <source>
        <dbReference type="EMBL" id="KAJ9048045.1"/>
    </source>
</evidence>
<reference evidence="1" key="1">
    <citation type="submission" date="2022-04" db="EMBL/GenBank/DDBJ databases">
        <title>Genome of the entomopathogenic fungus Entomophthora muscae.</title>
        <authorList>
            <person name="Elya C."/>
            <person name="Lovett B.R."/>
            <person name="Lee E."/>
            <person name="Macias A.M."/>
            <person name="Hajek A.E."/>
            <person name="De Bivort B.L."/>
            <person name="Kasson M.T."/>
            <person name="De Fine Licht H.H."/>
            <person name="Stajich J.E."/>
        </authorList>
    </citation>
    <scope>NUCLEOTIDE SEQUENCE</scope>
    <source>
        <strain evidence="1">Berkeley</strain>
    </source>
</reference>
<gene>
    <name evidence="1" type="ORF">DSO57_1038933</name>
</gene>
<accession>A0ACC2RDA6</accession>
<evidence type="ECO:0000313" key="2">
    <source>
        <dbReference type="Proteomes" id="UP001165960"/>
    </source>
</evidence>
<proteinExistence type="predicted"/>
<protein>
    <submittedName>
        <fullName evidence="1">Uncharacterized protein</fullName>
    </submittedName>
</protein>
<dbReference type="Proteomes" id="UP001165960">
    <property type="component" value="Unassembled WGS sequence"/>
</dbReference>
<dbReference type="EMBL" id="QTSX02007654">
    <property type="protein sequence ID" value="KAJ9048045.1"/>
    <property type="molecule type" value="Genomic_DNA"/>
</dbReference>
<keyword evidence="2" id="KW-1185">Reference proteome</keyword>
<sequence>MTFVRNIYYLQGGRQLYSCYQANQISNFRRVKKIHVLHQYISYSTNHLKSLNKAKSPPLIAKCFLRTSPKSRFRSSERSLIEEADLSDLIRPKFQPKPPSQHYALKVENGHLNRDAFQEKVIQHFDNLYHKILAAKIATHQPTKPSTSISFNPWITFSKKWLKKMPIRKIRGLVLKLTPKIITAYISLAQLAQKDLAGCQDTCVY</sequence>
<comment type="caution">
    <text evidence="1">The sequence shown here is derived from an EMBL/GenBank/DDBJ whole genome shotgun (WGS) entry which is preliminary data.</text>
</comment>